<dbReference type="PATRIC" id="fig|883067.3.peg.1707"/>
<protein>
    <recommendedName>
        <fullName evidence="2">DUF4357 domain-containing protein</fullName>
    </recommendedName>
</protein>
<sequence length="359" mass="39297">MCKLDRCEGGTDAHGTPKIQLPDPVATRQRVYNSCISNVIGNLKVIRNRELTEGTGGMARGKAIELFLVDGTPGGIMTASIADWTGVVVSARRDQLSELLRREDAHGNGVYLLLGADPDAIDNTWCYIGKTENFSERLRTHDQRKPQWNRVVIIGSMQKSFNEGHWGYLESRLVDIAQAAERCSMPDNKQVPRLRKLSEGQQASAESFLDNVKVILPILGVNVLRSRSTIPAAPAPETPAATSTLFHLRQANKGVDATMQLVDGEYFVLKGSRVVAEWHLRGASESTLRSYTNYAALHHKLVDDGSIKLSDGTAVLTRDIAFGSPSTAAAVILGRSSNGRREWLADDGRTFGEWEADNA</sequence>
<dbReference type="eggNOG" id="COG0322">
    <property type="taxonomic scope" value="Bacteria"/>
</dbReference>
<organism evidence="3 4">
    <name type="scientific">Actinotignum schaalii FB123-CNA-2</name>
    <dbReference type="NCBI Taxonomy" id="883067"/>
    <lineage>
        <taxon>Bacteria</taxon>
        <taxon>Bacillati</taxon>
        <taxon>Actinomycetota</taxon>
        <taxon>Actinomycetes</taxon>
        <taxon>Actinomycetales</taxon>
        <taxon>Actinomycetaceae</taxon>
        <taxon>Actinotignum</taxon>
    </lineage>
</organism>
<evidence type="ECO:0000256" key="1">
    <source>
        <dbReference type="SAM" id="MobiDB-lite"/>
    </source>
</evidence>
<feature type="compositionally biased region" description="Basic and acidic residues" evidence="1">
    <location>
        <begin position="1"/>
        <end position="11"/>
    </location>
</feature>
<proteinExistence type="predicted"/>
<dbReference type="InterPro" id="IPR025579">
    <property type="entry name" value="DUF4357"/>
</dbReference>
<dbReference type="Proteomes" id="UP000014393">
    <property type="component" value="Unassembled WGS sequence"/>
</dbReference>
<feature type="domain" description="DUF4357" evidence="2">
    <location>
        <begin position="300"/>
        <end position="350"/>
    </location>
</feature>
<accession>S2WDJ9</accession>
<dbReference type="AlphaFoldDB" id="S2WDJ9"/>
<comment type="caution">
    <text evidence="3">The sequence shown here is derived from an EMBL/GenBank/DDBJ whole genome shotgun (WGS) entry which is preliminary data.</text>
</comment>
<dbReference type="CDD" id="cd10447">
    <property type="entry name" value="GIY-YIG_unchar_2"/>
    <property type="match status" value="1"/>
</dbReference>
<reference evidence="3 4" key="1">
    <citation type="submission" date="2013-05" db="EMBL/GenBank/DDBJ databases">
        <title>The Genome Sequence of Actinobaculum schaalii FB123-CNA2.</title>
        <authorList>
            <consortium name="The Broad Institute Genomics Platform"/>
            <person name="Earl A."/>
            <person name="Ward D."/>
            <person name="Feldgarden M."/>
            <person name="Gevers D."/>
            <person name="Saerens B."/>
            <person name="Vaneechoutte M."/>
            <person name="Walker B."/>
            <person name="Young S."/>
            <person name="Zeng Q."/>
            <person name="Gargeya S."/>
            <person name="Fitzgerald M."/>
            <person name="Haas B."/>
            <person name="Abouelleil A."/>
            <person name="Allen A.W."/>
            <person name="Alvarado L."/>
            <person name="Arachchi H.M."/>
            <person name="Berlin A.M."/>
            <person name="Chapman S.B."/>
            <person name="Gainer-Dewar J."/>
            <person name="Goldberg J."/>
            <person name="Griggs A."/>
            <person name="Gujja S."/>
            <person name="Hansen M."/>
            <person name="Howarth C."/>
            <person name="Imamovic A."/>
            <person name="Ireland A."/>
            <person name="Larimer J."/>
            <person name="McCowan C."/>
            <person name="Murphy C."/>
            <person name="Pearson M."/>
            <person name="Poon T.W."/>
            <person name="Priest M."/>
            <person name="Roberts A."/>
            <person name="Saif S."/>
            <person name="Shea T."/>
            <person name="Sisk P."/>
            <person name="Sykes S."/>
            <person name="Wortman J."/>
            <person name="Nusbaum C."/>
            <person name="Birren B."/>
        </authorList>
    </citation>
    <scope>NUCLEOTIDE SEQUENCE [LARGE SCALE GENOMIC DNA]</scope>
    <source>
        <strain evidence="3 4">FB123-CNA-2</strain>
    </source>
</reference>
<evidence type="ECO:0000313" key="4">
    <source>
        <dbReference type="Proteomes" id="UP000014393"/>
    </source>
</evidence>
<dbReference type="EMBL" id="AGWM01000014">
    <property type="protein sequence ID" value="EPD25989.1"/>
    <property type="molecule type" value="Genomic_DNA"/>
</dbReference>
<feature type="region of interest" description="Disordered" evidence="1">
    <location>
        <begin position="1"/>
        <end position="21"/>
    </location>
</feature>
<gene>
    <name evidence="3" type="ORF">HMPREF9237_01739</name>
</gene>
<name>S2WDJ9_9ACTO</name>
<dbReference type="Pfam" id="PF14267">
    <property type="entry name" value="DUF4357"/>
    <property type="match status" value="1"/>
</dbReference>
<evidence type="ECO:0000313" key="3">
    <source>
        <dbReference type="EMBL" id="EPD25989.1"/>
    </source>
</evidence>
<keyword evidence="4" id="KW-1185">Reference proteome</keyword>
<dbReference type="HOGENOM" id="CLU_052782_1_0_11"/>
<dbReference type="STRING" id="59505.FB03_05180"/>
<evidence type="ECO:0000259" key="2">
    <source>
        <dbReference type="Pfam" id="PF14267"/>
    </source>
</evidence>